<keyword evidence="6" id="KW-1185">Reference proteome</keyword>
<dbReference type="GO" id="GO:0043190">
    <property type="term" value="C:ATP-binding cassette (ABC) transporter complex"/>
    <property type="evidence" value="ECO:0007669"/>
    <property type="project" value="InterPro"/>
</dbReference>
<dbReference type="HOGENOM" id="CLU_017028_7_4_0"/>
<evidence type="ECO:0000313" key="5">
    <source>
        <dbReference type="EMBL" id="GAK52915.1"/>
    </source>
</evidence>
<comment type="similarity">
    <text evidence="1">Belongs to the bacterial solute-binding protein 5 family.</text>
</comment>
<accession>A0A0S6W498</accession>
<dbReference type="SUPFAM" id="SSF53850">
    <property type="entry name" value="Periplasmic binding protein-like II"/>
    <property type="match status" value="1"/>
</dbReference>
<evidence type="ECO:0000256" key="1">
    <source>
        <dbReference type="ARBA" id="ARBA00005695"/>
    </source>
</evidence>
<organism evidence="5">
    <name type="scientific">Candidatus Moduliflexus flocculans</name>
    <dbReference type="NCBI Taxonomy" id="1499966"/>
    <lineage>
        <taxon>Bacteria</taxon>
        <taxon>Candidatus Moduliflexota</taxon>
        <taxon>Candidatus Moduliflexia</taxon>
        <taxon>Candidatus Moduliflexales</taxon>
        <taxon>Candidatus Moduliflexaceae</taxon>
    </lineage>
</organism>
<dbReference type="PIRSF" id="PIRSF002741">
    <property type="entry name" value="MppA"/>
    <property type="match status" value="1"/>
</dbReference>
<dbReference type="STRING" id="1499966.U14_04172"/>
<evidence type="ECO:0000256" key="2">
    <source>
        <dbReference type="ARBA" id="ARBA00022448"/>
    </source>
</evidence>
<dbReference type="Gene3D" id="3.10.105.10">
    <property type="entry name" value="Dipeptide-binding Protein, Domain 3"/>
    <property type="match status" value="1"/>
</dbReference>
<name>A0A0S6W498_9BACT</name>
<dbReference type="GO" id="GO:0042597">
    <property type="term" value="C:periplasmic space"/>
    <property type="evidence" value="ECO:0007669"/>
    <property type="project" value="UniProtKB-ARBA"/>
</dbReference>
<proteinExistence type="inferred from homology"/>
<dbReference type="Gene3D" id="3.40.190.10">
    <property type="entry name" value="Periplasmic binding protein-like II"/>
    <property type="match status" value="1"/>
</dbReference>
<evidence type="ECO:0000259" key="4">
    <source>
        <dbReference type="Pfam" id="PF00496"/>
    </source>
</evidence>
<evidence type="ECO:0000256" key="3">
    <source>
        <dbReference type="ARBA" id="ARBA00022729"/>
    </source>
</evidence>
<dbReference type="Proteomes" id="UP000030700">
    <property type="component" value="Unassembled WGS sequence"/>
</dbReference>
<gene>
    <name evidence="5" type="ORF">U14_04172</name>
</gene>
<dbReference type="InterPro" id="IPR039424">
    <property type="entry name" value="SBP_5"/>
</dbReference>
<sequence>MTLFDSGNALTTCRFSAHFLEIIVMKRFAAVAIAVVLSLFLIESPAISDETPAPVRGGKLVFAIPGTPDTLDPQMTTGTLTFQHIKSAYDTLVEPDEKGEIVPALAESWDFSPESLTLTFHLRKGVVFHNGDPFTAADVKATFDRMLAPDSASPYKPAFSAVKEIRVVDETTVEFVLNEMFSPLLGTLASGWSAILPKRAIEEGHDFSTHPLGTGPFVFKEWVRDDHLSYTRFTQYWMEGKPYINELELKTVIEPVTQLMGLQTGEFDGIMFVEPHTIPQIESNPDTKMFTYPTGLALVIAMNHARPPFDNLLVRQAISSAIDRQALLDIAYFGGEKIEAFLDAGNPYYLKQDEKYPYHPEKAKQLLAEAGYPNGFECTLTLPQNYTPHVNAGNMVQNMLKNIGITANIQLVDWGTWLSQVYRGKEYDITIIGHTGQLDPHNRLASEMGYTNYKNPTMTELIKKAAAAYQPEERKAFYDDVQRILANDAVMVFIGTYNGLCGLRSNMYGFRMTYALETPDFRDTFKTKE</sequence>
<protein>
    <submittedName>
        <fullName evidence="5">Extracellular solute-binding protein family 5</fullName>
    </submittedName>
</protein>
<dbReference type="GO" id="GO:0015833">
    <property type="term" value="P:peptide transport"/>
    <property type="evidence" value="ECO:0007669"/>
    <property type="project" value="TreeGrafter"/>
</dbReference>
<keyword evidence="3" id="KW-0732">Signal</keyword>
<dbReference type="Pfam" id="PF00496">
    <property type="entry name" value="SBP_bac_5"/>
    <property type="match status" value="1"/>
</dbReference>
<dbReference type="GO" id="GO:1904680">
    <property type="term" value="F:peptide transmembrane transporter activity"/>
    <property type="evidence" value="ECO:0007669"/>
    <property type="project" value="TreeGrafter"/>
</dbReference>
<feature type="domain" description="Solute-binding protein family 5" evidence="4">
    <location>
        <begin position="100"/>
        <end position="444"/>
    </location>
</feature>
<dbReference type="PANTHER" id="PTHR30290">
    <property type="entry name" value="PERIPLASMIC BINDING COMPONENT OF ABC TRANSPORTER"/>
    <property type="match status" value="1"/>
</dbReference>
<evidence type="ECO:0000313" key="6">
    <source>
        <dbReference type="Proteomes" id="UP000030700"/>
    </source>
</evidence>
<dbReference type="PANTHER" id="PTHR30290:SF9">
    <property type="entry name" value="OLIGOPEPTIDE-BINDING PROTEIN APPA"/>
    <property type="match status" value="1"/>
</dbReference>
<keyword evidence="2" id="KW-0813">Transport</keyword>
<dbReference type="InterPro" id="IPR030678">
    <property type="entry name" value="Peptide/Ni-bd"/>
</dbReference>
<dbReference type="AlphaFoldDB" id="A0A0S6W498"/>
<dbReference type="InterPro" id="IPR000914">
    <property type="entry name" value="SBP_5_dom"/>
</dbReference>
<dbReference type="EMBL" id="DF820459">
    <property type="protein sequence ID" value="GAK52915.1"/>
    <property type="molecule type" value="Genomic_DNA"/>
</dbReference>
<reference evidence="5" key="1">
    <citation type="journal article" date="2015" name="PeerJ">
        <title>First genomic representation of candidate bacterial phylum KSB3 points to enhanced environmental sensing as a trigger of wastewater bulking.</title>
        <authorList>
            <person name="Sekiguchi Y."/>
            <person name="Ohashi A."/>
            <person name="Parks D.H."/>
            <person name="Yamauchi T."/>
            <person name="Tyson G.W."/>
            <person name="Hugenholtz P."/>
        </authorList>
    </citation>
    <scope>NUCLEOTIDE SEQUENCE [LARGE SCALE GENOMIC DNA]</scope>
</reference>